<proteinExistence type="inferred from homology"/>
<dbReference type="InterPro" id="IPR020846">
    <property type="entry name" value="MFS_dom"/>
</dbReference>
<evidence type="ECO:0000256" key="5">
    <source>
        <dbReference type="ARBA" id="ARBA00022692"/>
    </source>
</evidence>
<evidence type="ECO:0000313" key="11">
    <source>
        <dbReference type="Proteomes" id="UP000188145"/>
    </source>
</evidence>
<evidence type="ECO:0000256" key="7">
    <source>
        <dbReference type="ARBA" id="ARBA00023136"/>
    </source>
</evidence>
<protein>
    <submittedName>
        <fullName evidence="10">MFS transporter</fullName>
    </submittedName>
</protein>
<keyword evidence="4" id="KW-1003">Cell membrane</keyword>
<evidence type="ECO:0000313" key="10">
    <source>
        <dbReference type="EMBL" id="AQP47960.1"/>
    </source>
</evidence>
<accession>A0A1Q2CPJ7</accession>
<dbReference type="GO" id="GO:0005886">
    <property type="term" value="C:plasma membrane"/>
    <property type="evidence" value="ECO:0007669"/>
    <property type="project" value="UniProtKB-SubCell"/>
</dbReference>
<feature type="transmembrane region" description="Helical" evidence="8">
    <location>
        <begin position="90"/>
        <end position="109"/>
    </location>
</feature>
<dbReference type="PROSITE" id="PS50850">
    <property type="entry name" value="MFS"/>
    <property type="match status" value="1"/>
</dbReference>
<feature type="transmembrane region" description="Helical" evidence="8">
    <location>
        <begin position="60"/>
        <end position="78"/>
    </location>
</feature>
<comment type="subcellular location">
    <subcellularLocation>
        <location evidence="1">Cell membrane</location>
        <topology evidence="1">Multi-pass membrane protein</topology>
    </subcellularLocation>
</comment>
<feature type="transmembrane region" description="Helical" evidence="8">
    <location>
        <begin position="208"/>
        <end position="227"/>
    </location>
</feature>
<dbReference type="InterPro" id="IPR004638">
    <property type="entry name" value="EmrB-like"/>
</dbReference>
<dbReference type="PRINTS" id="PR01036">
    <property type="entry name" value="TCRTETB"/>
</dbReference>
<keyword evidence="3" id="KW-0813">Transport</keyword>
<feature type="transmembrane region" description="Helical" evidence="8">
    <location>
        <begin position="479"/>
        <end position="496"/>
    </location>
</feature>
<dbReference type="Gene3D" id="1.20.1720.10">
    <property type="entry name" value="Multidrug resistance protein D"/>
    <property type="match status" value="1"/>
</dbReference>
<sequence length="502" mass="53096">MRGALRRGRRCGVHVDDSRSPWPGFLSMIIGFFMILVDSTIVTIAMPHIMRSFDTGINNVIWVTSAYLLAYAVPLLITGRLGDRFGPKPIFLLGLFIFTASSLWCGLAGSIGMLILARVVQGLGAALMAPQTMAVIMRTFPVERRGAPMGLWGSVAGIAMLVGPLLGGFLVDAAGWEWIFFINVPVGIAAMVLVAVNVPRLETHSHSFDLVGVALSAVGLFLIVFGIQEGETYAWGNMPVIVFGATLQVPIFGMIAVGVVAMGVFIWWQRVTRSEPLVPLQLFADRNYVLSNTAISVMGLVAAASNIPLFLYVQSARGFTPSQSAVLMIPMAVASGLLSPFIGRFLQDRDPRPWIAGGLVGLAAAMAWYGLWLDPSRSPWWLLLPSLLVGVSSSFIWGPLALVATRNLPRDLAGAGSGVYNTTRQIGSVLGSAAIAAVMSARLTAELGPGAAAQGEGSSGAAMPPQVVEGFSAAMGQSMFLPAGLLLLAVVSVAFMRPPGRA</sequence>
<name>A0A1Q2CPJ7_9ACTN</name>
<evidence type="ECO:0000256" key="4">
    <source>
        <dbReference type="ARBA" id="ARBA00022475"/>
    </source>
</evidence>
<feature type="transmembrane region" description="Helical" evidence="8">
    <location>
        <begin position="176"/>
        <end position="196"/>
    </location>
</feature>
<keyword evidence="11" id="KW-1185">Reference proteome</keyword>
<feature type="domain" description="Major facilitator superfamily (MFS) profile" evidence="9">
    <location>
        <begin position="24"/>
        <end position="501"/>
    </location>
</feature>
<evidence type="ECO:0000259" key="9">
    <source>
        <dbReference type="PROSITE" id="PS50850"/>
    </source>
</evidence>
<feature type="transmembrane region" description="Helical" evidence="8">
    <location>
        <begin position="247"/>
        <end position="268"/>
    </location>
</feature>
<dbReference type="InterPro" id="IPR011701">
    <property type="entry name" value="MFS"/>
</dbReference>
<evidence type="ECO:0000256" key="8">
    <source>
        <dbReference type="SAM" id="Phobius"/>
    </source>
</evidence>
<dbReference type="PANTHER" id="PTHR42718:SF42">
    <property type="entry name" value="EXPORT PROTEIN"/>
    <property type="match status" value="1"/>
</dbReference>
<keyword evidence="6 8" id="KW-1133">Transmembrane helix</keyword>
<dbReference type="GO" id="GO:0022857">
    <property type="term" value="F:transmembrane transporter activity"/>
    <property type="evidence" value="ECO:0007669"/>
    <property type="project" value="InterPro"/>
</dbReference>
<dbReference type="AlphaFoldDB" id="A0A1Q2CPJ7"/>
<gene>
    <name evidence="10" type="ORF">BW730_11120</name>
</gene>
<comment type="similarity">
    <text evidence="2">Belongs to the major facilitator superfamily. EmrB family.</text>
</comment>
<evidence type="ECO:0000256" key="6">
    <source>
        <dbReference type="ARBA" id="ARBA00022989"/>
    </source>
</evidence>
<feature type="transmembrane region" description="Helical" evidence="8">
    <location>
        <begin position="115"/>
        <end position="137"/>
    </location>
</feature>
<dbReference type="InterPro" id="IPR036259">
    <property type="entry name" value="MFS_trans_sf"/>
</dbReference>
<feature type="transmembrane region" description="Helical" evidence="8">
    <location>
        <begin position="149"/>
        <end position="170"/>
    </location>
</feature>
<dbReference type="Pfam" id="PF07690">
    <property type="entry name" value="MFS_1"/>
    <property type="match status" value="1"/>
</dbReference>
<dbReference type="PANTHER" id="PTHR42718">
    <property type="entry name" value="MAJOR FACILITATOR SUPERFAMILY MULTIDRUG TRANSPORTER MFSC"/>
    <property type="match status" value="1"/>
</dbReference>
<reference evidence="11" key="1">
    <citation type="submission" date="2017-02" db="EMBL/GenBank/DDBJ databases">
        <title>Tessaracoccus aquaemaris sp. nov., isolated from the intestine of a Korean rockfish, Sebastes schlegelii, in a marine aquaculture pond.</title>
        <authorList>
            <person name="Tak E.J."/>
            <person name="Bae J.-W."/>
        </authorList>
    </citation>
    <scope>NUCLEOTIDE SEQUENCE [LARGE SCALE GENOMIC DNA]</scope>
    <source>
        <strain evidence="11">NSG39</strain>
    </source>
</reference>
<feature type="transmembrane region" description="Helical" evidence="8">
    <location>
        <begin position="426"/>
        <end position="445"/>
    </location>
</feature>
<feature type="transmembrane region" description="Helical" evidence="8">
    <location>
        <begin position="289"/>
        <end position="313"/>
    </location>
</feature>
<dbReference type="FunFam" id="1.20.1720.10:FF:000021">
    <property type="entry name" value="Drug resistance transporter, EmrB/QacA subfamily"/>
    <property type="match status" value="1"/>
</dbReference>
<dbReference type="NCBIfam" id="TIGR00711">
    <property type="entry name" value="efflux_EmrB"/>
    <property type="match status" value="1"/>
</dbReference>
<keyword evidence="5 8" id="KW-0812">Transmembrane</keyword>
<feature type="transmembrane region" description="Helical" evidence="8">
    <location>
        <begin position="325"/>
        <end position="342"/>
    </location>
</feature>
<feature type="transmembrane region" description="Helical" evidence="8">
    <location>
        <begin position="379"/>
        <end position="405"/>
    </location>
</feature>
<organism evidence="10 11">
    <name type="scientific">Tessaracoccus aquimaris</name>
    <dbReference type="NCBI Taxonomy" id="1332264"/>
    <lineage>
        <taxon>Bacteria</taxon>
        <taxon>Bacillati</taxon>
        <taxon>Actinomycetota</taxon>
        <taxon>Actinomycetes</taxon>
        <taxon>Propionibacteriales</taxon>
        <taxon>Propionibacteriaceae</taxon>
        <taxon>Tessaracoccus</taxon>
    </lineage>
</organism>
<dbReference type="EMBL" id="CP019606">
    <property type="protein sequence ID" value="AQP47960.1"/>
    <property type="molecule type" value="Genomic_DNA"/>
</dbReference>
<dbReference type="STRING" id="1332264.BW730_11120"/>
<evidence type="ECO:0000256" key="1">
    <source>
        <dbReference type="ARBA" id="ARBA00004651"/>
    </source>
</evidence>
<evidence type="ECO:0000256" key="2">
    <source>
        <dbReference type="ARBA" id="ARBA00008537"/>
    </source>
</evidence>
<feature type="transmembrane region" description="Helical" evidence="8">
    <location>
        <begin position="354"/>
        <end position="373"/>
    </location>
</feature>
<feature type="transmembrane region" description="Helical" evidence="8">
    <location>
        <begin position="25"/>
        <end position="48"/>
    </location>
</feature>
<keyword evidence="7 8" id="KW-0472">Membrane</keyword>
<dbReference type="Gene3D" id="1.20.1250.20">
    <property type="entry name" value="MFS general substrate transporter like domains"/>
    <property type="match status" value="1"/>
</dbReference>
<dbReference type="SUPFAM" id="SSF103473">
    <property type="entry name" value="MFS general substrate transporter"/>
    <property type="match status" value="1"/>
</dbReference>
<dbReference type="Proteomes" id="UP000188145">
    <property type="component" value="Chromosome"/>
</dbReference>
<evidence type="ECO:0000256" key="3">
    <source>
        <dbReference type="ARBA" id="ARBA00022448"/>
    </source>
</evidence>
<dbReference type="KEGG" id="tes:BW730_11120"/>